<dbReference type="SUPFAM" id="SSF140383">
    <property type="entry name" value="BSD domain-like"/>
    <property type="match status" value="1"/>
</dbReference>
<dbReference type="AlphaFoldDB" id="A0A0C3PBP3"/>
<feature type="compositionally biased region" description="Polar residues" evidence="1">
    <location>
        <begin position="439"/>
        <end position="448"/>
    </location>
</feature>
<feature type="region of interest" description="Disordered" evidence="1">
    <location>
        <begin position="363"/>
        <end position="479"/>
    </location>
</feature>
<reference evidence="3 4" key="1">
    <citation type="journal article" date="2014" name="PLoS Genet.">
        <title>Analysis of the Phlebiopsis gigantea genome, transcriptome and secretome provides insight into its pioneer colonization strategies of wood.</title>
        <authorList>
            <person name="Hori C."/>
            <person name="Ishida T."/>
            <person name="Igarashi K."/>
            <person name="Samejima M."/>
            <person name="Suzuki H."/>
            <person name="Master E."/>
            <person name="Ferreira P."/>
            <person name="Ruiz-Duenas F.J."/>
            <person name="Held B."/>
            <person name="Canessa P."/>
            <person name="Larrondo L.F."/>
            <person name="Schmoll M."/>
            <person name="Druzhinina I.S."/>
            <person name="Kubicek C.P."/>
            <person name="Gaskell J.A."/>
            <person name="Kersten P."/>
            <person name="St John F."/>
            <person name="Glasner J."/>
            <person name="Sabat G."/>
            <person name="Splinter BonDurant S."/>
            <person name="Syed K."/>
            <person name="Yadav J."/>
            <person name="Mgbeahuruike A.C."/>
            <person name="Kovalchuk A."/>
            <person name="Asiegbu F.O."/>
            <person name="Lackner G."/>
            <person name="Hoffmeister D."/>
            <person name="Rencoret J."/>
            <person name="Gutierrez A."/>
            <person name="Sun H."/>
            <person name="Lindquist E."/>
            <person name="Barry K."/>
            <person name="Riley R."/>
            <person name="Grigoriev I.V."/>
            <person name="Henrissat B."/>
            <person name="Kues U."/>
            <person name="Berka R.M."/>
            <person name="Martinez A.T."/>
            <person name="Covert S.F."/>
            <person name="Blanchette R.A."/>
            <person name="Cullen D."/>
        </authorList>
    </citation>
    <scope>NUCLEOTIDE SEQUENCE [LARGE SCALE GENOMIC DNA]</scope>
    <source>
        <strain evidence="3 4">11061_1 CR5-6</strain>
    </source>
</reference>
<proteinExistence type="predicted"/>
<feature type="compositionally biased region" description="Acidic residues" evidence="1">
    <location>
        <begin position="369"/>
        <end position="383"/>
    </location>
</feature>
<dbReference type="Gene3D" id="1.10.3970.10">
    <property type="entry name" value="BSD domain"/>
    <property type="match status" value="1"/>
</dbReference>
<evidence type="ECO:0000313" key="4">
    <source>
        <dbReference type="Proteomes" id="UP000053257"/>
    </source>
</evidence>
<feature type="compositionally biased region" description="Basic and acidic residues" evidence="1">
    <location>
        <begin position="400"/>
        <end position="412"/>
    </location>
</feature>
<evidence type="ECO:0000256" key="1">
    <source>
        <dbReference type="SAM" id="MobiDB-lite"/>
    </source>
</evidence>
<dbReference type="SMART" id="SM00751">
    <property type="entry name" value="BSD"/>
    <property type="match status" value="1"/>
</dbReference>
<evidence type="ECO:0000313" key="3">
    <source>
        <dbReference type="EMBL" id="KIP02393.1"/>
    </source>
</evidence>
<dbReference type="EMBL" id="KN840678">
    <property type="protein sequence ID" value="KIP02393.1"/>
    <property type="molecule type" value="Genomic_DNA"/>
</dbReference>
<feature type="compositionally biased region" description="Acidic residues" evidence="1">
    <location>
        <begin position="89"/>
        <end position="98"/>
    </location>
</feature>
<sequence>MNFFDAYEVSGSATPPQRDAVPEPTLNEEVSQVVGQLGRLWGGFRKQSQTVFESARKEVEQVVTQAQKELTKLNESDPDARAPAVAESTPEDGSDDAEAGPSSPTTPTDREAPAAPRHARGASVSLAAQSLFTRLQSALPGDLAATVQARLPESVGAVGFGQLRSTLAGEFQRVQGRTKAQAEEYVQRSEGLLRDAGEFLKEAVKVVPPEEGAATPGVVWDGSDIWMLPEMGAPAGAKGKGKEPGARSNADGLRAVATRAEALLKQLKHDPEVIKANPEADERAAQMWEEWLGAEVDATEEGIESKQWDSAKEAALGEPVDGEALQKTFDTLVPSVMTGETFWKRYFFRVYQVSREEQRRKAILQGTGDNEEEFEWESDDEETTSSTTKTRAEPQPSQPDKPEEGAHAEETPTTKLSTASTPVHASPRHSESEDGSYDVVSSQVSNNGEGKEGDLAASQATTRPKAGSRDAEEEDSDWE</sequence>
<protein>
    <recommendedName>
        <fullName evidence="2">BSD domain-containing protein</fullName>
    </recommendedName>
</protein>
<dbReference type="InterPro" id="IPR051494">
    <property type="entry name" value="BSD_domain-containing"/>
</dbReference>
<dbReference type="PANTHER" id="PTHR16019">
    <property type="entry name" value="SYNAPSE-ASSOCIATED PROTEIN"/>
    <property type="match status" value="1"/>
</dbReference>
<organism evidence="3 4">
    <name type="scientific">Phlebiopsis gigantea (strain 11061_1 CR5-6)</name>
    <name type="common">White-rot fungus</name>
    <name type="synonym">Peniophora gigantea</name>
    <dbReference type="NCBI Taxonomy" id="745531"/>
    <lineage>
        <taxon>Eukaryota</taxon>
        <taxon>Fungi</taxon>
        <taxon>Dikarya</taxon>
        <taxon>Basidiomycota</taxon>
        <taxon>Agaricomycotina</taxon>
        <taxon>Agaricomycetes</taxon>
        <taxon>Polyporales</taxon>
        <taxon>Phanerochaetaceae</taxon>
        <taxon>Phlebiopsis</taxon>
    </lineage>
</organism>
<feature type="region of interest" description="Disordered" evidence="1">
    <location>
        <begin position="1"/>
        <end position="29"/>
    </location>
</feature>
<name>A0A0C3PBP3_PHLG1</name>
<dbReference type="InterPro" id="IPR035925">
    <property type="entry name" value="BSD_dom_sf"/>
</dbReference>
<dbReference type="PANTHER" id="PTHR16019:SF5">
    <property type="entry name" value="BSD DOMAIN-CONTAINING PROTEIN 1"/>
    <property type="match status" value="1"/>
</dbReference>
<feature type="domain" description="BSD" evidence="2">
    <location>
        <begin position="323"/>
        <end position="354"/>
    </location>
</feature>
<accession>A0A0C3PBP3</accession>
<feature type="compositionally biased region" description="Polar residues" evidence="1">
    <location>
        <begin position="413"/>
        <end position="423"/>
    </location>
</feature>
<dbReference type="Pfam" id="PF03909">
    <property type="entry name" value="BSD"/>
    <property type="match status" value="1"/>
</dbReference>
<dbReference type="STRING" id="745531.A0A0C3PBP3"/>
<dbReference type="OrthoDB" id="73788at2759"/>
<dbReference type="HOGENOM" id="CLU_039658_0_0_1"/>
<dbReference type="Proteomes" id="UP000053257">
    <property type="component" value="Unassembled WGS sequence"/>
</dbReference>
<dbReference type="GO" id="GO:0005737">
    <property type="term" value="C:cytoplasm"/>
    <property type="evidence" value="ECO:0007669"/>
    <property type="project" value="TreeGrafter"/>
</dbReference>
<keyword evidence="4" id="KW-1185">Reference proteome</keyword>
<dbReference type="PROSITE" id="PS50858">
    <property type="entry name" value="BSD"/>
    <property type="match status" value="1"/>
</dbReference>
<feature type="region of interest" description="Disordered" evidence="1">
    <location>
        <begin position="69"/>
        <end position="122"/>
    </location>
</feature>
<gene>
    <name evidence="3" type="ORF">PHLGIDRAFT_130754</name>
</gene>
<dbReference type="InterPro" id="IPR005607">
    <property type="entry name" value="BSD_dom"/>
</dbReference>
<feature type="compositionally biased region" description="Basic and acidic residues" evidence="1">
    <location>
        <begin position="69"/>
        <end position="80"/>
    </location>
</feature>
<evidence type="ECO:0000259" key="2">
    <source>
        <dbReference type="PROSITE" id="PS50858"/>
    </source>
</evidence>